<dbReference type="InterPro" id="IPR007412">
    <property type="entry name" value="FlgM"/>
</dbReference>
<organism evidence="11 12">
    <name type="scientific">Solidesulfovibrio aerotolerans</name>
    <dbReference type="NCBI Taxonomy" id="295255"/>
    <lineage>
        <taxon>Bacteria</taxon>
        <taxon>Pseudomonadati</taxon>
        <taxon>Thermodesulfobacteriota</taxon>
        <taxon>Desulfovibrionia</taxon>
        <taxon>Desulfovibrionales</taxon>
        <taxon>Desulfovibrionaceae</taxon>
        <taxon>Solidesulfovibrio</taxon>
    </lineage>
</organism>
<dbReference type="AlphaFoldDB" id="A0A7C9MH83"/>
<evidence type="ECO:0000259" key="10">
    <source>
        <dbReference type="Pfam" id="PF04316"/>
    </source>
</evidence>
<dbReference type="InterPro" id="IPR031316">
    <property type="entry name" value="FlgM_C"/>
</dbReference>
<keyword evidence="3" id="KW-0678">Repressor</keyword>
<feature type="region of interest" description="Disordered" evidence="9">
    <location>
        <begin position="1"/>
        <end position="52"/>
    </location>
</feature>
<evidence type="ECO:0000313" key="12">
    <source>
        <dbReference type="Proteomes" id="UP000482487"/>
    </source>
</evidence>
<keyword evidence="4" id="KW-1005">Bacterial flagellum biogenesis</keyword>
<dbReference type="NCBIfam" id="TIGR03824">
    <property type="entry name" value="FlgM_jcvi"/>
    <property type="match status" value="1"/>
</dbReference>
<comment type="function">
    <text evidence="7">Responsible for the coupling of flagellin expression to flagellar assembly by preventing expression of the flagellin genes when a component of the middle class of proteins is defective. It negatively regulates flagellar genes by inhibiting the activity of FliA by directly binding to FliA.</text>
</comment>
<evidence type="ECO:0000256" key="7">
    <source>
        <dbReference type="ARBA" id="ARBA00024739"/>
    </source>
</evidence>
<protein>
    <recommendedName>
        <fullName evidence="2">Negative regulator of flagellin synthesis</fullName>
    </recommendedName>
    <alternativeName>
        <fullName evidence="8">Anti-sigma-28 factor</fullName>
    </alternativeName>
</protein>
<evidence type="ECO:0000313" key="11">
    <source>
        <dbReference type="EMBL" id="MYL84850.1"/>
    </source>
</evidence>
<evidence type="ECO:0000256" key="9">
    <source>
        <dbReference type="SAM" id="MobiDB-lite"/>
    </source>
</evidence>
<keyword evidence="11" id="KW-0966">Cell projection</keyword>
<comment type="caution">
    <text evidence="11">The sequence shown here is derived from an EMBL/GenBank/DDBJ whole genome shotgun (WGS) entry which is preliminary data.</text>
</comment>
<name>A0A7C9MH83_9BACT</name>
<evidence type="ECO:0000256" key="2">
    <source>
        <dbReference type="ARBA" id="ARBA00017823"/>
    </source>
</evidence>
<evidence type="ECO:0000256" key="6">
    <source>
        <dbReference type="ARBA" id="ARBA00023163"/>
    </source>
</evidence>
<evidence type="ECO:0000256" key="5">
    <source>
        <dbReference type="ARBA" id="ARBA00023015"/>
    </source>
</evidence>
<dbReference type="Proteomes" id="UP000482487">
    <property type="component" value="Unassembled WGS sequence"/>
</dbReference>
<reference evidence="11 12" key="1">
    <citation type="submission" date="2020-01" db="EMBL/GenBank/DDBJ databases">
        <title>Genome sequence of Desulfovibrio aerotolerans DSM 16695(T).</title>
        <authorList>
            <person name="Karnachuk O."/>
            <person name="Avakyan M."/>
            <person name="Mardanov A."/>
            <person name="Kadnikov V."/>
            <person name="Ravin N."/>
        </authorList>
    </citation>
    <scope>NUCLEOTIDE SEQUENCE [LARGE SCALE GENOMIC DNA]</scope>
    <source>
        <strain evidence="11 12">DSM 16695</strain>
    </source>
</reference>
<keyword evidence="12" id="KW-1185">Reference proteome</keyword>
<comment type="similarity">
    <text evidence="1">Belongs to the FlgM family.</text>
</comment>
<dbReference type="SUPFAM" id="SSF101498">
    <property type="entry name" value="Anti-sigma factor FlgM"/>
    <property type="match status" value="1"/>
</dbReference>
<gene>
    <name evidence="11" type="primary">flgM</name>
    <name evidence="11" type="ORF">GTA51_17190</name>
</gene>
<dbReference type="GO" id="GO:0044781">
    <property type="term" value="P:bacterial-type flagellum organization"/>
    <property type="evidence" value="ECO:0007669"/>
    <property type="project" value="UniProtKB-KW"/>
</dbReference>
<keyword evidence="11" id="KW-0282">Flagellum</keyword>
<dbReference type="InterPro" id="IPR035890">
    <property type="entry name" value="Anti-sigma-28_factor_FlgM_sf"/>
</dbReference>
<feature type="compositionally biased region" description="Low complexity" evidence="9">
    <location>
        <begin position="16"/>
        <end position="45"/>
    </location>
</feature>
<sequence>MDIKTIFGINQGYGQNRVGRGNSGESSSVSRGKSSDAGGTSSSSDRVTLSDDAKLVSVATRTAQESPETRADKVAALKAQVEAGTYQPDSKKIAEKLLTMESELFG</sequence>
<accession>A0A7C9MH83</accession>
<keyword evidence="5" id="KW-0805">Transcription regulation</keyword>
<dbReference type="RefSeq" id="WP_160963253.1">
    <property type="nucleotide sequence ID" value="NZ_WVUD01000044.1"/>
</dbReference>
<evidence type="ECO:0000256" key="3">
    <source>
        <dbReference type="ARBA" id="ARBA00022491"/>
    </source>
</evidence>
<dbReference type="Pfam" id="PF04316">
    <property type="entry name" value="FlgM"/>
    <property type="match status" value="1"/>
</dbReference>
<keyword evidence="6" id="KW-0804">Transcription</keyword>
<dbReference type="GO" id="GO:0045892">
    <property type="term" value="P:negative regulation of DNA-templated transcription"/>
    <property type="evidence" value="ECO:0007669"/>
    <property type="project" value="InterPro"/>
</dbReference>
<evidence type="ECO:0000256" key="1">
    <source>
        <dbReference type="ARBA" id="ARBA00005322"/>
    </source>
</evidence>
<dbReference type="OrthoDB" id="9797114at2"/>
<proteinExistence type="inferred from homology"/>
<keyword evidence="11" id="KW-0969">Cilium</keyword>
<dbReference type="EMBL" id="WVUD01000044">
    <property type="protein sequence ID" value="MYL84850.1"/>
    <property type="molecule type" value="Genomic_DNA"/>
</dbReference>
<evidence type="ECO:0000256" key="4">
    <source>
        <dbReference type="ARBA" id="ARBA00022795"/>
    </source>
</evidence>
<feature type="domain" description="Anti-sigma-28 factor FlgM C-terminal" evidence="10">
    <location>
        <begin position="45"/>
        <end position="98"/>
    </location>
</feature>
<evidence type="ECO:0000256" key="8">
    <source>
        <dbReference type="ARBA" id="ARBA00030117"/>
    </source>
</evidence>